<name>W4RTH3_9BACI</name>
<dbReference type="NCBIfam" id="NF047752">
    <property type="entry name" value="MntA_antitoxin"/>
    <property type="match status" value="1"/>
</dbReference>
<dbReference type="eggNOG" id="COG1669">
    <property type="taxonomic scope" value="Bacteria"/>
</dbReference>
<dbReference type="EMBL" id="BAUW01000066">
    <property type="protein sequence ID" value="GAE47173.1"/>
    <property type="molecule type" value="Genomic_DNA"/>
</dbReference>
<gene>
    <name evidence="2" type="ORF">JCM21738_4126</name>
</gene>
<dbReference type="AlphaFoldDB" id="W4RTH3"/>
<accession>W4RTH3</accession>
<sequence length="74" mass="8584">MADKLNRDIDLIDLNKASTVFQAQIVQTGKTIYCTDIKRKAQFEIKTLKMFTKLNEERSEILNKINESGSIYEQ</sequence>
<comment type="caution">
    <text evidence="2">The sequence shown here is derived from an EMBL/GenBank/DDBJ whole genome shotgun (WGS) entry which is preliminary data.</text>
</comment>
<dbReference type="Proteomes" id="UP000018949">
    <property type="component" value="Unassembled WGS sequence"/>
</dbReference>
<keyword evidence="3" id="KW-1185">Reference proteome</keyword>
<dbReference type="Pfam" id="PF18765">
    <property type="entry name" value="Polbeta"/>
    <property type="match status" value="1"/>
</dbReference>
<feature type="domain" description="Polymerase beta nucleotidyltransferase" evidence="1">
    <location>
        <begin position="4"/>
        <end position="36"/>
    </location>
</feature>
<evidence type="ECO:0000259" key="1">
    <source>
        <dbReference type="Pfam" id="PF18765"/>
    </source>
</evidence>
<reference evidence="2 3" key="1">
    <citation type="submission" date="2013-12" db="EMBL/GenBank/DDBJ databases">
        <title>NBRP : Genome information of microbial organism related human and environment.</title>
        <authorList>
            <person name="Hattori M."/>
            <person name="Oshima K."/>
            <person name="Inaba H."/>
            <person name="Suda W."/>
            <person name="Sakamoto M."/>
            <person name="Iino T."/>
            <person name="Kitahara M."/>
            <person name="Oshida Y."/>
            <person name="Iida T."/>
            <person name="Kudo T."/>
            <person name="Itoh T."/>
            <person name="Ahmed I."/>
            <person name="Ohkuma M."/>
        </authorList>
    </citation>
    <scope>NUCLEOTIDE SEQUENCE [LARGE SCALE GENOMIC DNA]</scope>
    <source>
        <strain evidence="2 3">JCM 21738</strain>
    </source>
</reference>
<proteinExistence type="predicted"/>
<organism evidence="2 3">
    <name type="scientific">Mesobacillus boroniphilus JCM 21738</name>
    <dbReference type="NCBI Taxonomy" id="1294265"/>
    <lineage>
        <taxon>Bacteria</taxon>
        <taxon>Bacillati</taxon>
        <taxon>Bacillota</taxon>
        <taxon>Bacilli</taxon>
        <taxon>Bacillales</taxon>
        <taxon>Bacillaceae</taxon>
        <taxon>Mesobacillus</taxon>
    </lineage>
</organism>
<evidence type="ECO:0000313" key="2">
    <source>
        <dbReference type="EMBL" id="GAE47173.1"/>
    </source>
</evidence>
<evidence type="ECO:0000313" key="3">
    <source>
        <dbReference type="Proteomes" id="UP000018949"/>
    </source>
</evidence>
<protein>
    <recommendedName>
        <fullName evidence="1">Polymerase beta nucleotidyltransferase domain-containing protein</fullName>
    </recommendedName>
</protein>
<dbReference type="InterPro" id="IPR041633">
    <property type="entry name" value="Polbeta"/>
</dbReference>